<name>A0ABY6P011_9NOCA</name>
<protein>
    <recommendedName>
        <fullName evidence="5">LPXTG-motif cell wall-anchored protein</fullName>
    </recommendedName>
</protein>
<feature type="signal peptide" evidence="2">
    <location>
        <begin position="1"/>
        <end position="31"/>
    </location>
</feature>
<keyword evidence="1" id="KW-0812">Transmembrane</keyword>
<evidence type="ECO:0000256" key="2">
    <source>
        <dbReference type="SAM" id="SignalP"/>
    </source>
</evidence>
<dbReference type="EMBL" id="CP110615">
    <property type="protein sequence ID" value="UZJ24982.1"/>
    <property type="molecule type" value="Genomic_DNA"/>
</dbReference>
<dbReference type="RefSeq" id="WP_265383088.1">
    <property type="nucleotide sequence ID" value="NZ_CP110615.1"/>
</dbReference>
<dbReference type="InterPro" id="IPR006311">
    <property type="entry name" value="TAT_signal"/>
</dbReference>
<keyword evidence="4" id="KW-1185">Reference proteome</keyword>
<keyword evidence="1" id="KW-0472">Membrane</keyword>
<sequence length="301" mass="29002">MTDNTRGRTRRTLQRAGALGAVLALSTVAWASPALAGGMSQSTAQALNATLLGGTVASTGTSAAKNDGTQPLVTKTFTSQIAVLPGQGVANTGAVSQTANASNVATSSACAGLVGSGGALTIGNDGSCSLAGATAPLLVNLGTATLNGISLPVNLRLAATAIYSQCTAGPSGAGPYSASSTLAGVRLLATTAGTLGLPGLNLDIPINIGSPIELGVLAPLLKVAINQTSAVGPTSSATALSITAIGGGLANVTIGKVTCGENATVSDIPMVPLKGAGVAGLTALVIGAGYLTLRRRTTSLA</sequence>
<dbReference type="Proteomes" id="UP001164965">
    <property type="component" value="Chromosome"/>
</dbReference>
<feature type="transmembrane region" description="Helical" evidence="1">
    <location>
        <begin position="275"/>
        <end position="293"/>
    </location>
</feature>
<keyword evidence="1" id="KW-1133">Transmembrane helix</keyword>
<evidence type="ECO:0000256" key="1">
    <source>
        <dbReference type="SAM" id="Phobius"/>
    </source>
</evidence>
<keyword evidence="2" id="KW-0732">Signal</keyword>
<evidence type="ECO:0000313" key="3">
    <source>
        <dbReference type="EMBL" id="UZJ24982.1"/>
    </source>
</evidence>
<dbReference type="PROSITE" id="PS51318">
    <property type="entry name" value="TAT"/>
    <property type="match status" value="1"/>
</dbReference>
<feature type="chain" id="PRO_5047390882" description="LPXTG-motif cell wall-anchored protein" evidence="2">
    <location>
        <begin position="32"/>
        <end position="301"/>
    </location>
</feature>
<evidence type="ECO:0000313" key="4">
    <source>
        <dbReference type="Proteomes" id="UP001164965"/>
    </source>
</evidence>
<accession>A0ABY6P011</accession>
<gene>
    <name evidence="3" type="ORF">RHODO2019_00215</name>
</gene>
<organism evidence="3 4">
    <name type="scientific">Rhodococcus antarcticus</name>
    <dbReference type="NCBI Taxonomy" id="2987751"/>
    <lineage>
        <taxon>Bacteria</taxon>
        <taxon>Bacillati</taxon>
        <taxon>Actinomycetota</taxon>
        <taxon>Actinomycetes</taxon>
        <taxon>Mycobacteriales</taxon>
        <taxon>Nocardiaceae</taxon>
        <taxon>Rhodococcus</taxon>
    </lineage>
</organism>
<reference evidence="3" key="1">
    <citation type="submission" date="2022-10" db="EMBL/GenBank/DDBJ databases">
        <title>Rhodococcus sp.75.</title>
        <authorList>
            <person name="Sun M."/>
        </authorList>
    </citation>
    <scope>NUCLEOTIDE SEQUENCE</scope>
    <source>
        <strain evidence="3">75</strain>
    </source>
</reference>
<evidence type="ECO:0008006" key="5">
    <source>
        <dbReference type="Google" id="ProtNLM"/>
    </source>
</evidence>
<proteinExistence type="predicted"/>